<dbReference type="NCBIfam" id="TIGR00639">
    <property type="entry name" value="PurN"/>
    <property type="match status" value="1"/>
</dbReference>
<accession>A0ABW1YSH3</accession>
<feature type="site" description="Raises pKa of active site His" evidence="6">
    <location>
        <position position="154"/>
    </location>
</feature>
<evidence type="ECO:0000256" key="5">
    <source>
        <dbReference type="ARBA" id="ARBA00047664"/>
    </source>
</evidence>
<dbReference type="HAMAP" id="MF_01930">
    <property type="entry name" value="PurN"/>
    <property type="match status" value="1"/>
</dbReference>
<evidence type="ECO:0000256" key="2">
    <source>
        <dbReference type="ARBA" id="ARBA00022679"/>
    </source>
</evidence>
<dbReference type="Proteomes" id="UP001596425">
    <property type="component" value="Unassembled WGS sequence"/>
</dbReference>
<comment type="function">
    <text evidence="6">Catalyzes the transfer of a formyl group from 10-formyltetrahydrofolate to 5-phospho-ribosyl-glycinamide (GAR), producing 5-phospho-ribosyl-N-formylglycinamide (FGAR) and tetrahydrofolate.</text>
</comment>
<comment type="catalytic activity">
    <reaction evidence="5 6">
        <text>N(1)-(5-phospho-beta-D-ribosyl)glycinamide + (6R)-10-formyltetrahydrofolate = N(2)-formyl-N(1)-(5-phospho-beta-D-ribosyl)glycinamide + (6S)-5,6,7,8-tetrahydrofolate + H(+)</text>
        <dbReference type="Rhea" id="RHEA:15053"/>
        <dbReference type="ChEBI" id="CHEBI:15378"/>
        <dbReference type="ChEBI" id="CHEBI:57453"/>
        <dbReference type="ChEBI" id="CHEBI:143788"/>
        <dbReference type="ChEBI" id="CHEBI:147286"/>
        <dbReference type="ChEBI" id="CHEBI:195366"/>
        <dbReference type="EC" id="2.1.2.2"/>
    </reaction>
</comment>
<comment type="caution">
    <text evidence="8">The sequence shown here is derived from an EMBL/GenBank/DDBJ whole genome shotgun (WGS) entry which is preliminary data.</text>
</comment>
<name>A0ABW1YSH3_9GAMM</name>
<reference evidence="9" key="1">
    <citation type="journal article" date="2019" name="Int. J. Syst. Evol. Microbiol.">
        <title>The Global Catalogue of Microorganisms (GCM) 10K type strain sequencing project: providing services to taxonomists for standard genome sequencing and annotation.</title>
        <authorList>
            <consortium name="The Broad Institute Genomics Platform"/>
            <consortium name="The Broad Institute Genome Sequencing Center for Infectious Disease"/>
            <person name="Wu L."/>
            <person name="Ma J."/>
        </authorList>
    </citation>
    <scope>NUCLEOTIDE SEQUENCE [LARGE SCALE GENOMIC DNA]</scope>
    <source>
        <strain evidence="9">CGMCC 1.13718</strain>
    </source>
</reference>
<proteinExistence type="inferred from homology"/>
<evidence type="ECO:0000256" key="1">
    <source>
        <dbReference type="ARBA" id="ARBA00005054"/>
    </source>
</evidence>
<dbReference type="GO" id="GO:0004644">
    <property type="term" value="F:phosphoribosylglycinamide formyltransferase activity"/>
    <property type="evidence" value="ECO:0007669"/>
    <property type="project" value="UniProtKB-EC"/>
</dbReference>
<dbReference type="InterPro" id="IPR002376">
    <property type="entry name" value="Formyl_transf_N"/>
</dbReference>
<feature type="binding site" evidence="6">
    <location>
        <begin position="99"/>
        <end position="102"/>
    </location>
    <ligand>
        <name>(6R)-10-formyltetrahydrofolate</name>
        <dbReference type="ChEBI" id="CHEBI:195366"/>
    </ligand>
</feature>
<dbReference type="CDD" id="cd08645">
    <property type="entry name" value="FMT_core_GART"/>
    <property type="match status" value="1"/>
</dbReference>
<dbReference type="PROSITE" id="PS00373">
    <property type="entry name" value="GART"/>
    <property type="match status" value="1"/>
</dbReference>
<evidence type="ECO:0000256" key="6">
    <source>
        <dbReference type="HAMAP-Rule" id="MF_01930"/>
    </source>
</evidence>
<dbReference type="Gene3D" id="3.40.50.170">
    <property type="entry name" value="Formyl transferase, N-terminal domain"/>
    <property type="match status" value="1"/>
</dbReference>
<feature type="binding site" evidence="6">
    <location>
        <position position="74"/>
    </location>
    <ligand>
        <name>(6R)-10-formyltetrahydrofolate</name>
        <dbReference type="ChEBI" id="CHEBI:195366"/>
    </ligand>
</feature>
<feature type="domain" description="Formyl transferase N-terminal" evidence="7">
    <location>
        <begin position="12"/>
        <end position="191"/>
    </location>
</feature>
<dbReference type="Pfam" id="PF00551">
    <property type="entry name" value="Formyl_trans_N"/>
    <property type="match status" value="1"/>
</dbReference>
<dbReference type="InterPro" id="IPR004607">
    <property type="entry name" value="GART"/>
</dbReference>
<organism evidence="8 9">
    <name type="scientific">Microbulbifer taiwanensis</name>
    <dbReference type="NCBI Taxonomy" id="986746"/>
    <lineage>
        <taxon>Bacteria</taxon>
        <taxon>Pseudomonadati</taxon>
        <taxon>Pseudomonadota</taxon>
        <taxon>Gammaproteobacteria</taxon>
        <taxon>Cellvibrionales</taxon>
        <taxon>Microbulbiferaceae</taxon>
        <taxon>Microbulbifer</taxon>
    </lineage>
</organism>
<keyword evidence="3 6" id="KW-0658">Purine biosynthesis</keyword>
<evidence type="ECO:0000313" key="8">
    <source>
        <dbReference type="EMBL" id="MFC6635087.1"/>
    </source>
</evidence>
<keyword evidence="2 6" id="KW-0808">Transferase</keyword>
<gene>
    <name evidence="6 8" type="primary">purN</name>
    <name evidence="8" type="ORF">ACFQBM_17495</name>
</gene>
<feature type="binding site" evidence="6">
    <location>
        <begin position="21"/>
        <end position="23"/>
    </location>
    <ligand>
        <name>N(1)-(5-phospho-beta-D-ribosyl)glycinamide</name>
        <dbReference type="ChEBI" id="CHEBI:143788"/>
    </ligand>
</feature>
<dbReference type="InterPro" id="IPR036477">
    <property type="entry name" value="Formyl_transf_N_sf"/>
</dbReference>
<keyword evidence="9" id="KW-1185">Reference proteome</keyword>
<feature type="binding site" evidence="6">
    <location>
        <position position="116"/>
    </location>
    <ligand>
        <name>(6R)-10-formyltetrahydrofolate</name>
        <dbReference type="ChEBI" id="CHEBI:195366"/>
    </ligand>
</feature>
<feature type="active site" description="Proton donor" evidence="6">
    <location>
        <position position="118"/>
    </location>
</feature>
<sequence>MASDSLQKKPCKVAVLISGSGTNLQALIDAATGDQAEFSVCAVISNRPDAYGLTRATEAGIPASVVNHREYPDRDSFDRALIEEIDSHSPDLVVLAGFMRILTPEFVRHYSGRLLNIHPSLLPKYQGLHTHQRALDAGDREHGVTVHFVTEELDGGPAIAQAVVPVEAGDTPELLAKRVQAQEHMIYPLAVTWFAQGRVRMLEDRSELDGALLPRSGKRIAG</sequence>
<dbReference type="PANTHER" id="PTHR43369">
    <property type="entry name" value="PHOSPHORIBOSYLGLYCINAMIDE FORMYLTRANSFERASE"/>
    <property type="match status" value="1"/>
</dbReference>
<dbReference type="PANTHER" id="PTHR43369:SF2">
    <property type="entry name" value="PHOSPHORIBOSYLGLYCINAMIDE FORMYLTRANSFERASE"/>
    <property type="match status" value="1"/>
</dbReference>
<dbReference type="EC" id="2.1.2.2" evidence="6"/>
<protein>
    <recommendedName>
        <fullName evidence="6">Phosphoribosylglycinamide formyltransferase</fullName>
        <ecNumber evidence="6">2.1.2.2</ecNumber>
    </recommendedName>
    <alternativeName>
        <fullName evidence="6">5'-phosphoribosylglycinamide transformylase</fullName>
    </alternativeName>
    <alternativeName>
        <fullName evidence="6">GAR transformylase</fullName>
        <shortName evidence="6">GART</shortName>
    </alternativeName>
</protein>
<evidence type="ECO:0000256" key="4">
    <source>
        <dbReference type="ARBA" id="ARBA00038440"/>
    </source>
</evidence>
<evidence type="ECO:0000259" key="7">
    <source>
        <dbReference type="Pfam" id="PF00551"/>
    </source>
</evidence>
<dbReference type="RefSeq" id="WP_193193267.1">
    <property type="nucleotide sequence ID" value="NZ_JACZFR010000042.1"/>
</dbReference>
<dbReference type="SUPFAM" id="SSF53328">
    <property type="entry name" value="Formyltransferase"/>
    <property type="match status" value="1"/>
</dbReference>
<comment type="similarity">
    <text evidence="4 6">Belongs to the GART family.</text>
</comment>
<evidence type="ECO:0000256" key="3">
    <source>
        <dbReference type="ARBA" id="ARBA00022755"/>
    </source>
</evidence>
<dbReference type="InterPro" id="IPR001555">
    <property type="entry name" value="GART_AS"/>
</dbReference>
<evidence type="ECO:0000313" key="9">
    <source>
        <dbReference type="Proteomes" id="UP001596425"/>
    </source>
</evidence>
<comment type="pathway">
    <text evidence="1 6">Purine metabolism; IMP biosynthesis via de novo pathway; N(2)-formyl-N(1)-(5-phospho-D-ribosyl)glycinamide from N(1)-(5-phospho-D-ribosyl)glycinamide (10-formyl THF route): step 1/1.</text>
</comment>
<dbReference type="EMBL" id="JBHSVR010000001">
    <property type="protein sequence ID" value="MFC6635087.1"/>
    <property type="molecule type" value="Genomic_DNA"/>
</dbReference>